<dbReference type="Gene3D" id="1.10.10.1830">
    <property type="entry name" value="Non-ribosomal peptide synthase, adenylation domain"/>
    <property type="match status" value="1"/>
</dbReference>
<evidence type="ECO:0000313" key="5">
    <source>
        <dbReference type="EMBL" id="NSL86995.1"/>
    </source>
</evidence>
<dbReference type="Pfam" id="PF00975">
    <property type="entry name" value="Thioesterase"/>
    <property type="match status" value="1"/>
</dbReference>
<dbReference type="FunFam" id="3.40.50.12780:FF:000012">
    <property type="entry name" value="Non-ribosomal peptide synthetase"/>
    <property type="match status" value="3"/>
</dbReference>
<dbReference type="SUPFAM" id="SSF47336">
    <property type="entry name" value="ACP-like"/>
    <property type="match status" value="4"/>
</dbReference>
<dbReference type="NCBIfam" id="TIGR01733">
    <property type="entry name" value="AA-adenyl-dom"/>
    <property type="match status" value="4"/>
</dbReference>
<dbReference type="InterPro" id="IPR025110">
    <property type="entry name" value="AMP-bd_C"/>
</dbReference>
<dbReference type="InterPro" id="IPR000873">
    <property type="entry name" value="AMP-dep_synth/lig_dom"/>
</dbReference>
<evidence type="ECO:0000313" key="6">
    <source>
        <dbReference type="Proteomes" id="UP000281028"/>
    </source>
</evidence>
<dbReference type="NCBIfam" id="NF003417">
    <property type="entry name" value="PRK04813.1"/>
    <property type="match status" value="4"/>
</dbReference>
<dbReference type="PANTHER" id="PTHR45398:SF1">
    <property type="entry name" value="ENZYME, PUTATIVE (JCVI)-RELATED"/>
    <property type="match status" value="1"/>
</dbReference>
<dbReference type="Pfam" id="PF00668">
    <property type="entry name" value="Condensation"/>
    <property type="match status" value="7"/>
</dbReference>
<dbReference type="InterPro" id="IPR045851">
    <property type="entry name" value="AMP-bd_C_sf"/>
</dbReference>
<dbReference type="PROSITE" id="PS50075">
    <property type="entry name" value="CARRIER"/>
    <property type="match status" value="4"/>
</dbReference>
<protein>
    <submittedName>
        <fullName evidence="5">Non-ribosomal peptide synthase/polyketide synthase</fullName>
    </submittedName>
</protein>
<dbReference type="GO" id="GO:0003824">
    <property type="term" value="F:catalytic activity"/>
    <property type="evidence" value="ECO:0007669"/>
    <property type="project" value="InterPro"/>
</dbReference>
<dbReference type="InterPro" id="IPR009081">
    <property type="entry name" value="PP-bd_ACP"/>
</dbReference>
<keyword evidence="6" id="KW-1185">Reference proteome</keyword>
<dbReference type="NCBIfam" id="NF004282">
    <property type="entry name" value="PRK05691.1"/>
    <property type="match status" value="7"/>
</dbReference>
<evidence type="ECO:0000256" key="4">
    <source>
        <dbReference type="ARBA" id="ARBA00022553"/>
    </source>
</evidence>
<dbReference type="GO" id="GO:0043041">
    <property type="term" value="P:amino acid activation for nonribosomal peptide biosynthetic process"/>
    <property type="evidence" value="ECO:0007669"/>
    <property type="project" value="UniProtKB-ARBA"/>
</dbReference>
<dbReference type="Gene3D" id="2.30.38.10">
    <property type="entry name" value="Luciferase, Domain 3"/>
    <property type="match status" value="4"/>
</dbReference>
<dbReference type="FunFam" id="2.30.38.10:FF:000001">
    <property type="entry name" value="Non-ribosomal peptide synthetase PvdI"/>
    <property type="match status" value="3"/>
</dbReference>
<dbReference type="CDD" id="cd19534">
    <property type="entry name" value="E_NRPS"/>
    <property type="match status" value="3"/>
</dbReference>
<dbReference type="InterPro" id="IPR020806">
    <property type="entry name" value="PKS_PP-bd"/>
</dbReference>
<comment type="caution">
    <text evidence="5">The sequence shown here is derived from an EMBL/GenBank/DDBJ whole genome shotgun (WGS) entry which is preliminary data.</text>
</comment>
<dbReference type="InterPro" id="IPR023213">
    <property type="entry name" value="CAT-like_dom_sf"/>
</dbReference>
<proteinExistence type="inferred from homology"/>
<dbReference type="SUPFAM" id="SSF53474">
    <property type="entry name" value="alpha/beta-Hydrolases"/>
    <property type="match status" value="1"/>
</dbReference>
<reference evidence="5" key="1">
    <citation type="submission" date="2020-05" db="EMBL/GenBank/DDBJ databases">
        <title>Chitinophaga laudate sp. nov., isolated from a tropical peat swamp.</title>
        <authorList>
            <person name="Goh C.B.S."/>
            <person name="Lee M.S."/>
            <person name="Parimannan S."/>
            <person name="Pasbakhsh P."/>
            <person name="Yule C.M."/>
            <person name="Rajandas H."/>
            <person name="Loke S."/>
            <person name="Croft L."/>
            <person name="Tan J.B.L."/>
        </authorList>
    </citation>
    <scope>NUCLEOTIDE SEQUENCE</scope>
    <source>
        <strain evidence="5">Mgbs1</strain>
    </source>
</reference>
<dbReference type="Gene3D" id="3.30.559.30">
    <property type="entry name" value="Nonribosomal peptide synthetase, condensation domain"/>
    <property type="match status" value="7"/>
</dbReference>
<keyword evidence="3" id="KW-0596">Phosphopantetheine</keyword>
<dbReference type="PANTHER" id="PTHR45398">
    <property type="match status" value="1"/>
</dbReference>
<dbReference type="InterPro" id="IPR010071">
    <property type="entry name" value="AA_adenyl_dom"/>
</dbReference>
<dbReference type="FunFam" id="3.30.300.30:FF:000010">
    <property type="entry name" value="Enterobactin synthetase component F"/>
    <property type="match status" value="4"/>
</dbReference>
<dbReference type="InterPro" id="IPR001242">
    <property type="entry name" value="Condensation_dom"/>
</dbReference>
<evidence type="ECO:0000256" key="3">
    <source>
        <dbReference type="ARBA" id="ARBA00022450"/>
    </source>
</evidence>
<dbReference type="Gene3D" id="3.30.559.10">
    <property type="entry name" value="Chloramphenicol acetyltransferase-like domain"/>
    <property type="match status" value="7"/>
</dbReference>
<dbReference type="Gene3D" id="3.40.50.980">
    <property type="match status" value="8"/>
</dbReference>
<dbReference type="Pfam" id="PF00550">
    <property type="entry name" value="PP-binding"/>
    <property type="match status" value="4"/>
</dbReference>
<dbReference type="GO" id="GO:0044550">
    <property type="term" value="P:secondary metabolite biosynthetic process"/>
    <property type="evidence" value="ECO:0007669"/>
    <property type="project" value="UniProtKB-ARBA"/>
</dbReference>
<dbReference type="OrthoDB" id="4317020at2"/>
<dbReference type="Proteomes" id="UP000281028">
    <property type="component" value="Unassembled WGS sequence"/>
</dbReference>
<dbReference type="InterPro" id="IPR036736">
    <property type="entry name" value="ACP-like_sf"/>
</dbReference>
<dbReference type="Gene3D" id="3.40.50.1820">
    <property type="entry name" value="alpha/beta hydrolase"/>
    <property type="match status" value="1"/>
</dbReference>
<dbReference type="EMBL" id="RIAR02000001">
    <property type="protein sequence ID" value="NSL86995.1"/>
    <property type="molecule type" value="Genomic_DNA"/>
</dbReference>
<comment type="cofactor">
    <cofactor evidence="1">
        <name>pantetheine 4'-phosphate</name>
        <dbReference type="ChEBI" id="CHEBI:47942"/>
    </cofactor>
</comment>
<comment type="similarity">
    <text evidence="2">Belongs to the ATP-dependent AMP-binding enzyme family.</text>
</comment>
<dbReference type="CDD" id="cd05930">
    <property type="entry name" value="A_NRPS"/>
    <property type="match status" value="4"/>
</dbReference>
<evidence type="ECO:0000256" key="2">
    <source>
        <dbReference type="ARBA" id="ARBA00006432"/>
    </source>
</evidence>
<name>A0A433WMP7_9BACT</name>
<evidence type="ECO:0000256" key="1">
    <source>
        <dbReference type="ARBA" id="ARBA00001957"/>
    </source>
</evidence>
<gene>
    <name evidence="5" type="ORF">ECE50_009150</name>
</gene>
<dbReference type="GO" id="GO:0031177">
    <property type="term" value="F:phosphopantetheine binding"/>
    <property type="evidence" value="ECO:0007669"/>
    <property type="project" value="InterPro"/>
</dbReference>
<dbReference type="NCBIfam" id="TIGR01720">
    <property type="entry name" value="NRPS-para261"/>
    <property type="match status" value="3"/>
</dbReference>
<dbReference type="InterPro" id="IPR001031">
    <property type="entry name" value="Thioesterase"/>
</dbReference>
<dbReference type="FunFam" id="3.40.50.980:FF:000001">
    <property type="entry name" value="Non-ribosomal peptide synthetase"/>
    <property type="match status" value="4"/>
</dbReference>
<dbReference type="Gene3D" id="3.30.300.30">
    <property type="match status" value="4"/>
</dbReference>
<dbReference type="Gene3D" id="1.10.1200.10">
    <property type="entry name" value="ACP-like"/>
    <property type="match status" value="4"/>
</dbReference>
<dbReference type="FunFam" id="1.10.1200.10:FF:000005">
    <property type="entry name" value="Nonribosomal peptide synthetase 1"/>
    <property type="match status" value="4"/>
</dbReference>
<organism evidence="5 6">
    <name type="scientific">Chitinophaga solisilvae</name>
    <dbReference type="NCBI Taxonomy" id="1233460"/>
    <lineage>
        <taxon>Bacteria</taxon>
        <taxon>Pseudomonadati</taxon>
        <taxon>Bacteroidota</taxon>
        <taxon>Chitinophagia</taxon>
        <taxon>Chitinophagales</taxon>
        <taxon>Chitinophagaceae</taxon>
        <taxon>Chitinophaga</taxon>
    </lineage>
</organism>
<dbReference type="Pfam" id="PF00501">
    <property type="entry name" value="AMP-binding"/>
    <property type="match status" value="4"/>
</dbReference>
<dbReference type="Pfam" id="PF13193">
    <property type="entry name" value="AMP-binding_C"/>
    <property type="match status" value="4"/>
</dbReference>
<dbReference type="SUPFAM" id="SSF56801">
    <property type="entry name" value="Acetyl-CoA synthetase-like"/>
    <property type="match status" value="4"/>
</dbReference>
<dbReference type="CDD" id="cd19531">
    <property type="entry name" value="LCL_NRPS-like"/>
    <property type="match status" value="1"/>
</dbReference>
<dbReference type="InterPro" id="IPR020845">
    <property type="entry name" value="AMP-binding_CS"/>
</dbReference>
<dbReference type="InterPro" id="IPR010060">
    <property type="entry name" value="NRPS_synth"/>
</dbReference>
<dbReference type="InterPro" id="IPR044894">
    <property type="entry name" value="TubC_N_sf"/>
</dbReference>
<dbReference type="SMART" id="SM00823">
    <property type="entry name" value="PKS_PP"/>
    <property type="match status" value="4"/>
</dbReference>
<accession>A0A433WMP7</accession>
<sequence length="5977" mass="662047">MSDFNLIDIVELLSKANDVGIRITLDDDRLKIKMKKDQVVDSSLMDELKLKKEHIIAYFKKHSAAAVAADAIRITAVPRNGDDRLPLSSSQERLWFIDQLEGSTQYHLPTVLRLRGQLSVPALETALGAIVDRHEVLRTVITGEDGRAYQQIKPRGHWKLTIADDHIYRKDAAALHAGIRELVDAPFDLSADYMLRASLIVLGEEEFVLTVVMHHIASDGWSGGIIVKELIEFYNAAIEGRESTLPALDIQYADYAVWQRGQFASPAMQQQLDYWKQKLGGVATLYLPADYQRPAITGSGGAVSSFTVNSTLSGALQALSRRYDATLFMTLLTAFKVLLYRYTGQDDICVGTPTAGRTLQEVEGLVGFFVNTLALRSDLSDNPSFETLLQQVKDTTLSAYQHQDVPLEKIVDAVVKERDLSRNPLFQVSFALLNVPEAPALAFKNVALLPEPLEHTKVQFDFTLTMREGEDGCITGAIEYSTDLYGEATISRMTTHFVQLLQQIAEAPSGRIGELKMLTAQEEELLLQTFNITAADYPHREGTTMVDLFTAQVARTPDAIAIVFEEQSLTYKALDERANQLAHYLSVKGVVTETLVPICLGRSLEMMVGILGILKAGGAYVPIDPEYPAERISYILTDTAANLIVTDSISKAKLPPLADHQQVIVLDEDWQEIGAHAKGAVSTSLTATNLAYVIYTSGSTGIPKGVMNQHSGIVNRLEWGQDYLQLNSSDVLLQKTTFCFDVSIWELFGALIAGARLVFAQAEGQKDAGYIKNVIARYGITTIHFVPLMLDAFLETAAGWKSDTLRRIVCSGEALGPHQVIAFRKAFPDVAMYNFYGPTEAAIEVSYWQAPEDTAGLEIVPIGKPVANTRLYILDANRNVVPQGVIGELHIGGIQVARGYLNRPDLTAERFITDPFSQTPGARLYKTGDLARWLPDGSVEYLGRMDDQVKIRGYRIELGEIENVLEQCDLVNQAVVLAKPDPSGNRRLVGYIVPAGAFDREGIILFLKSRLPEYMVPALWVPLEEIPLTPNGKTDKKALPEPGAAIVFNTVYQAPRNPVEQALAGIWQELLGVSRVGIHDNFFELGGDSIVTIQVVSRAKRAGYELQPKDLFIYQTVDKLAALLQARKSSAVSAEQGRLGGAAALLPIQQWFFASTGPQPSHFNQQVLLNIGKDISRELLAAAVTQLVQYHDALRFTYTPGAQGWEQVYGTAAGELEVIDLQQHDPLLVSATIATASDQVQRSLDILQGRVFRAVLFLTPATMQQHRLLLVCHHLAVDGVSWRILLEDLGLLLQHAHQPVEALLGNKSSSYRQWSATLDGYSQRRRLLDQQGYWEKIVAAYTPLKTELTNDDIVTVADTRNHTVSLDRAATRRLLQEVPRAYHTEINDLLLCALALTLSSWNGSRKVSIGLEGHGREDIQQGMDVSRTVGWFTSLYPVLLEVAQTTDTGYLLKSIKEQLRQTPDKGIGYGVLKYISKAPSLQSRDPWDIIFNYLGQADNAAENATGEDDSREHTGAAIHEEYPVRELLSVNSIVQGGVLTLTWTYSNRHFTQEGVTQLAAAYLSHLESLISHCAARAYATYTPSDFNLGKSLSVAELDRFLEEDFHGVPRRTTLESMYRLSGLQEGMLFHSIYDGKASAYVEQFAGELTDLNVTAFLQSWEYLVAQHGILRSGFYYDVFSVPVQCVYRKADLPVTILDYRELDATAQQQAIALYEADTRQKGFDFTQAPLMRITLMQLAENRYKLIWSFHHILLDGWSTPVLLEKLLLVYEALVAGHPLPEIAKDSYETYIRYTERRDKEEEELYWRGYLKGLSEGCLLPFISTTADRTKGLGEYRQWPLRVNATTTGQLSRFAQRHRLTVNTLMQGVWAYLLYRYTGRAEVVYGVTVSGRPEDLPGVERAIGLYINTLPLYTAVDSSAGIVQWLQALQMSQLQSREYQHTPLNIIQRWATVDGDLFDSLLVFENYPVSKVLSGSAEHLQLENAVMREQTNYPLSLIVSAGEEIGVLFSYNSSLLEDDYVAAIAAHLEQVLQQLLIHETGVLADIDLLTGKEREQLLETFNNTATVYPHEETAVSLFAKQAQLTPAAPAIVFEDKVYTYQELDEYTSQLARYLRSKGVTADMPVPVCLDRSAEMAVAILGIMKAGGAYVPIDPAYPEDRISFMLEDTRAAIVVTTSDIKDRIAAFAGTDTVLLDTDRDVIRRRAAELPAIVAGPDNLSYIIYTSGSTGKPKGVMVEHAGMLNHLYAKINDLQVTADSVIAFTASYTFDISVWQLLAALLCGGTTVIYSSDRILQPSQLMQAVEADGVTILELVPSYLAAVLQENITAQLQQLHYLLVTGEAVSQPVLAKWFAHPAYGRIPVVNAYGPTEASDDICHYVMRETPSRINVPVGAPVQNMRIYVLSAGDQLCPVGVPGEICVAGIGVSRGYLNRAELTASRFVQDPYGAAGSRMYRTGDLGRWLPEGNIEYLGRIDDQVKIRGFRIELGEIENVLQQHPEIDQAAVVVKTDGDGNKRLVAYVVAVNVFDREPVVGWLKSRLPEYMVPAVFVAMEQLPLTGNGKIDRKALPDPDTSSLQTSNYVAPRNDRETLLAGIWQDLLNISRIGIYDNFFELGGDSIITIQVVSRVRRAGYSLHPRDLFTHQTIEALAARLSADGHTAATGEQGILEGSSGLLPIQQHYFESNSPSLSHYNQSVLLSVDKSVAASTLAAVVGRLTATHDALRFAYRSAEDGWEQYYSDRQATLDITDLRAVAEADFENAIISHNNQYQASLDISAGLLFRAVLIETPSYASHNRLLLIIHHLAVDGVSWRILLEDLEQLLKSQSLPSYKTASYREWHRALSDYGQRDRIQQQHSYWERAVEFRHPLRTDHQWAGILTSKDMQQHTASLESALTRQLLQEAPRAYHTDINDLLLSSLALTLSQWNEHAQVVIGLEGHGREDIVKGTDISRTVGWFTSLYPVALSVPEGKDIGTQLKSLKEQLRQIPDKGLGYGVLKYLNKTASLQGTDPWEVEFNYLGQLDNLVRTAAEGLLSGAAESSGISVGVSHPVRELLSVNSLIEGGVLQLTWSYSSRHFTADTIAALSAQYLQQLERLITHCVAVTTPVFTPSDYNLGAEISYEELDAFLDADYNGVPRRAQVESISRLSGLQEGMLFHSLYEKDAQTYNKQFTCELIDPDIKAFLQSWDYLVQRHSILRSGFYHDVFGVPVQCVYQQVEIPLARLDYRKFASDEQQQMIGDYLQIDSAAGFDFAQAPLMKIALIQLEDDRYYFLWSHHHILIDGWSMPVLLEELLTAYELLIAGKPLPVVAADRYEDYIRYIEQQDKEEATGYWRKYLDGLEEASLLPFIGSAAGRTKMQSAYGDETLRFDTEFTAKLNRYAQQQRVTVNTLMQGVWSYLLYRYTGRHHNVFGAVVSGRPENLPGVENAVGMYINTLPMHARIDLSQNVSDALQQIQGEQLQSREYQYTSLTEIQRLTGITGDLFDSILVFENYPVSEALDAQPWKLQVESVSAEEHSNYPLTIIIVAGAQIAINFNYGSSLGPVYASMIAGHFRTVLEQMISADTLTFGEIDIFSADERHQLLDTFNAHDISALPSQTVLDHFAAQVSARPTAPAVVAGDTVLTYHQLDEQSSRFAHYLRSRGVAAGTLVPVCQDRSAGIIVSMLAVLKAGGAYVPIDPGYPAERIAYMLSDTAARLLISNRRVVEALPDLPGVELIDADNREALSGAYAGTVPSGSVTLDQLCYVIYTSGSTGLPKGVQIPHRGLSNLTGWHLERYALTAGSRTTAAAGIGFDAFGWEVWPSLSAGATLYILSDEQRLSPSGLADYYSEAGITHSFLSTILIPEFVAATRNRRLALQYLLAGGDKLPALSLEGIDYTIVNNYGPTENSVVTTSYVLTESSEAAPPIGIPVSHTRIYILNAAGQLSPVGVAGELCISGESLAAGYLHRPELTAEKFVQYRIAGEINTRIYRSGDLARWLPDGNIEYLGRIDDQVKIRGYRIELGEIESVLQQSGLVKQSVVVVKSDDRGNKQLVGYVVPEGTFDKEPLIAYLKSRLPEYMSPALWVPLDKLPMTSNGKVDKKQLPEADISLLQTTGYVAPRTAAEQALAGIWEELLRVQRVGIYDNFFELGGDSIITIQVVRRAKREGYELQPKDLFVHQTIARLAVLLGERKHTALVAEEGYLSGNSGLIPIQQWYFDMNNPSVSHFNQHLLLTVAKDTAEAAVSAAIRQLTGYHDALRFTYSKTVNGWEQYYGVQEGIPEIIDLRGLAAGELSAAIKQYGEQTQRSLDIQQGIIFRAVLFLTPQEESHNRLLLVVHHLAVDGISWRILVEDLGLLLAQPDLPASAVLGSKAASYRQWYTALEAYGQRRSAAAQHVYWSNVTEHYAPLPVDYQYEEPLTLRDSGTLVAKLSHHDTQRLLQEVPRAYHTEINDVLLCALSMALCEWGKIPHVVIGLEGHGREDIQPGLDTSRTVGWFTNLYPVLLKTAAAEDPGYQLKSVKEQLRSIPDKGIGYGVLKYISKAAALQQQDPWNIVFNYLGQLDNMVGREGVLGMAAEAAGASLGDDYPVSDKITVNTMIQGGELYLDWSYSSKHYDASSVERLSALYIHYLQGLITHCAGRETAAFTPADYGLNGIVTVSELDRFLDETYQGASRRTQMESVYRLGSLQEGMLFHDLYAAQGAFTEQLTCDLLSLQPEAFIESWQLLIRQHSILRTAFHHDEFAAPVQCVYREVLPAATLLDYRHMPPAAQEEAISAYEYADRRRGFDLKTAPLTRICLIRVADDRYRMLWSFHHIIIDGWSLPVMLSELLANYELLIAGKSVAPLPVDRYEDFIRYIERRDKEQIAGYWRQYLAGAEEGCLLPFIGATAERNKGIGMKEAVLQLDAVTTAAITSYAQRQRLTVNSVMQGVWAYLLYRYTGRRNVIYGVTVSGRPEDLPGVETKVGLYVNTLPLHISIDENKDIVEWLGGMQAAQLESREYQYTTLNDIQRWTNIKGDFFDTSIVFQNYPVSEADMQREVALEVSDLVLHPQTNYPLTINVITGRETSLLFIYNDDLLDTACVEMMMGHFRQVLQQLTTGKIKHWKEADLLTAAEVTQLLVTFNNKTVAYPHEKTLTDLFAEQAARTPDATAVIAGNEKLSYRELEKQSAQLAAYLRSKGAGKDTLIPLCLEKSAGMVVAILGVMRAGAAYVPVDTSYPAERIAYLLKDTAATLVITTSALSASIKSDPGVHIILLDEDAAVIDACQDTLPAPVAQPEDLAYVIYTSGSTGQPKGVMVEHAGMLNHLYAKINDLHLNSKSIVAFTASYTFDISVWQMFSALMGGGTTVVYSSQLVLQPAALLEQVERDGVTILELVPSYLAALLRENVTSTLQQLQYLLVTGEAVSQPLLVQWFAHPAFGRIPVVNAYGPTEASDDICHYIMTAAPAQINVPLGSPVQNLRIYIFSHDMKLCPAGVTGEICVAGIGVARGYLNRPELTAQKFIENPFHPGERMYRTGDLGRWLPDGNIEFLGRIDDQVKVRGFRIELGEIENVLPQYDAIEQAAVVVKADAGGNRRLVAYLVVRPEFDREAMSTWLKGILPEYMIPSFFITLDEMPLTPNGKIDRKALPDPDATALLATAYVAPRNELEARMAVIWQDMLGISRVGINDNFFELGGLSLLVIGLISIMKKELGLKAQVKDIFSYPTIATLAAALQERDEEAAVKAPEHIVALNEGPAAFPVFMLPGAAGVSEVYSVLGQALNNTCALYGIQMPGVLEGEAPLTDLKEIAALNISRMKEIQPAGPYRFIGHSLGGIVLYEMTRQLEAAGETVQTGIILDKDITTDSSFHRNENNGEVLFKLAMLVFELGGIITQPYPVWVNELKDALLLADRESMMPAINTIIMNNIGSKKNYAPFILRVLDLVVSNAHLEYTVAGSIQSTLLVVKAAATPWEDNSGSLGWDAYAVAQHITVPGDHDSLVSGDHALALAAQVASWLHKFKV</sequence>
<dbReference type="InterPro" id="IPR006162">
    <property type="entry name" value="Ppantetheine_attach_site"/>
</dbReference>
<dbReference type="SUPFAM" id="SSF52777">
    <property type="entry name" value="CoA-dependent acyltransferases"/>
    <property type="match status" value="14"/>
</dbReference>
<dbReference type="PROSITE" id="PS00012">
    <property type="entry name" value="PHOSPHOPANTETHEINE"/>
    <property type="match status" value="3"/>
</dbReference>
<keyword evidence="4" id="KW-0597">Phosphoprotein</keyword>
<dbReference type="PROSITE" id="PS00455">
    <property type="entry name" value="AMP_BINDING"/>
    <property type="match status" value="4"/>
</dbReference>
<dbReference type="CDD" id="cd19543">
    <property type="entry name" value="DCL_NRPS"/>
    <property type="match status" value="3"/>
</dbReference>
<dbReference type="InterPro" id="IPR029058">
    <property type="entry name" value="AB_hydrolase_fold"/>
</dbReference>